<sequence>MLSLGTAVAVAVRNLGRVSRHQGALFFATPSVSLTVTSNQYNCDSREMSSSTKITREWHPPAADGVQTAPLMLYNSFVDEKVPFVPAAGSNSRQLTWYACGPTVYDVAHMGHARNYLSFDIVRRVLEDYFGYNCLMVMNVTDVDDKIILRARRNYLLAQYKASGKTADEVKAYTVGAIQSAIAKQHSKVAELHEQVSKAEAEVQALGDDKKQSFAQRKVTELEAAVKGEALKCKQAEEALAALEALQLTGAPDQADSLLALGGDYVAEALDRELGAAVTDPAVFRAHAAKYEREFLEDMDALGCRRPDVMTRVSEYMTEIIGYVQRILDNGMAYASNGSVYFDTQSFRACGHTYGKLNPWAVGSAALAAEGESNFETSEKRSPQDFALWKAAKPGEPAWESPWGMGRPGWHIECSAMASSIIGSRLDIHSGGEDLRFPHHDNELAQAEAYYHTDGCKQWVNYFLHCGHLHIEGLKMSKSLKNFITIREALQTFNARQLRLMFVLQPWNKTMIYGEQSRAEMKAREAQLKNFFQNVEAAVRGLEINATEQRWHADEFDLSNRILSTQTAVDQALRDNINTPAAMDAIADLIKAVNKYLEKKEAGAARPMLLRKAAAYVTRILSVFGIVDGPSDRLGFTEASTSAAGNDEMGPRCLDVFAAFRDEIRAMAKAKADPTDLAAACDRLRDQTLNDLGVQLEEGANGTAKWRLADPAAKPSDTTSRYLDALVAFRREACAMAAAAAEPREVLAACDRLRDQTLVDLGVRLEDRPEGKAVWKLDDPAAMREEIAARAAAAASAARKKLEGAVDRKAKELEKLEGLAALPSVQEALSDKYSQFDPSNGEPTHDKEGKLLEGKSKDKARKDFEKAVKVREPLSKKLAEDPEALAKMRVEVEELRRQLEALSA</sequence>
<dbReference type="InterPro" id="IPR009080">
    <property type="entry name" value="tRNAsynth_Ia_anticodon-bd"/>
</dbReference>
<dbReference type="GO" id="GO:0004817">
    <property type="term" value="F:cysteine-tRNA ligase activity"/>
    <property type="evidence" value="ECO:0007669"/>
    <property type="project" value="UniProtKB-EC"/>
</dbReference>
<evidence type="ECO:0000313" key="18">
    <source>
        <dbReference type="EMBL" id="GIL72876.1"/>
    </source>
</evidence>
<evidence type="ECO:0000313" key="20">
    <source>
        <dbReference type="Proteomes" id="UP000722791"/>
    </source>
</evidence>
<dbReference type="EMBL" id="BNCQ01000006">
    <property type="protein sequence ID" value="GIL99362.1"/>
    <property type="molecule type" value="Genomic_DNA"/>
</dbReference>
<dbReference type="NCBIfam" id="TIGR00435">
    <property type="entry name" value="cysS"/>
    <property type="match status" value="1"/>
</dbReference>
<evidence type="ECO:0000256" key="14">
    <source>
        <dbReference type="SAM" id="Coils"/>
    </source>
</evidence>
<evidence type="ECO:0000259" key="17">
    <source>
        <dbReference type="Pfam" id="PF09190"/>
    </source>
</evidence>
<organism evidence="19 20">
    <name type="scientific">Volvox reticuliferus</name>
    <dbReference type="NCBI Taxonomy" id="1737510"/>
    <lineage>
        <taxon>Eukaryota</taxon>
        <taxon>Viridiplantae</taxon>
        <taxon>Chlorophyta</taxon>
        <taxon>core chlorophytes</taxon>
        <taxon>Chlorophyceae</taxon>
        <taxon>CS clade</taxon>
        <taxon>Chlamydomonadales</taxon>
        <taxon>Volvocaceae</taxon>
        <taxon>Volvox</taxon>
    </lineage>
</organism>
<dbReference type="OrthoDB" id="438179at2759"/>
<dbReference type="HAMAP" id="MF_00041">
    <property type="entry name" value="Cys_tRNA_synth"/>
    <property type="match status" value="1"/>
</dbReference>
<dbReference type="PANTHER" id="PTHR10890:SF3">
    <property type="entry name" value="CYSTEINE--TRNA LIGASE, CYTOPLASMIC"/>
    <property type="match status" value="1"/>
</dbReference>
<name>A0A8J4DE52_9CHLO</name>
<dbReference type="InterPro" id="IPR014729">
    <property type="entry name" value="Rossmann-like_a/b/a_fold"/>
</dbReference>
<evidence type="ECO:0000256" key="9">
    <source>
        <dbReference type="ARBA" id="ARBA00022833"/>
    </source>
</evidence>
<comment type="caution">
    <text evidence="19">The sequence shown here is derived from an EMBL/GenBank/DDBJ whole genome shotgun (WGS) entry which is preliminary data.</text>
</comment>
<dbReference type="PRINTS" id="PR00983">
    <property type="entry name" value="TRNASYNTHCYS"/>
</dbReference>
<evidence type="ECO:0000256" key="10">
    <source>
        <dbReference type="ARBA" id="ARBA00022840"/>
    </source>
</evidence>
<evidence type="ECO:0000259" key="16">
    <source>
        <dbReference type="Pfam" id="PF01406"/>
    </source>
</evidence>
<keyword evidence="8" id="KW-0547">Nucleotide-binding</keyword>
<feature type="region of interest" description="Disordered" evidence="15">
    <location>
        <begin position="833"/>
        <end position="866"/>
    </location>
</feature>
<feature type="coiled-coil region" evidence="14">
    <location>
        <begin position="182"/>
        <end position="246"/>
    </location>
</feature>
<dbReference type="InterPro" id="IPR015803">
    <property type="entry name" value="Cys-tRNA-ligase"/>
</dbReference>
<dbReference type="EMBL" id="BNCP01000004">
    <property type="protein sequence ID" value="GIL72876.1"/>
    <property type="molecule type" value="Genomic_DNA"/>
</dbReference>
<dbReference type="Pfam" id="PF09190">
    <property type="entry name" value="DALR_2"/>
    <property type="match status" value="1"/>
</dbReference>
<dbReference type="Gene3D" id="1.20.120.1910">
    <property type="entry name" value="Cysteine-tRNA ligase, C-terminal anti-codon recognition domain"/>
    <property type="match status" value="1"/>
</dbReference>
<evidence type="ECO:0000256" key="15">
    <source>
        <dbReference type="SAM" id="MobiDB-lite"/>
    </source>
</evidence>
<keyword evidence="14" id="KW-0175">Coiled coil</keyword>
<proteinExistence type="inferred from homology"/>
<dbReference type="CDD" id="cd00672">
    <property type="entry name" value="CysRS_core"/>
    <property type="match status" value="1"/>
</dbReference>
<dbReference type="FunFam" id="3.40.50.620:FF:000355">
    <property type="entry name" value="Cysteinyl-tRNA synthetase, putative"/>
    <property type="match status" value="1"/>
</dbReference>
<dbReference type="InterPro" id="IPR015273">
    <property type="entry name" value="Cys-tRNA-synt_Ia_DALR"/>
</dbReference>
<dbReference type="GO" id="GO:0005737">
    <property type="term" value="C:cytoplasm"/>
    <property type="evidence" value="ECO:0007669"/>
    <property type="project" value="UniProtKB-SubCell"/>
</dbReference>
<evidence type="ECO:0000256" key="4">
    <source>
        <dbReference type="ARBA" id="ARBA00012832"/>
    </source>
</evidence>
<keyword evidence="7" id="KW-0479">Metal-binding</keyword>
<evidence type="ECO:0000256" key="11">
    <source>
        <dbReference type="ARBA" id="ARBA00022917"/>
    </source>
</evidence>
<evidence type="ECO:0000313" key="19">
    <source>
        <dbReference type="EMBL" id="GIL99362.1"/>
    </source>
</evidence>
<evidence type="ECO:0000313" key="21">
    <source>
        <dbReference type="Proteomes" id="UP000747110"/>
    </source>
</evidence>
<feature type="domain" description="Cysteinyl-tRNA synthetase class Ia DALR" evidence="17">
    <location>
        <begin position="569"/>
        <end position="626"/>
    </location>
</feature>
<feature type="domain" description="tRNA synthetases class I catalytic" evidence="16">
    <location>
        <begin position="91"/>
        <end position="517"/>
    </location>
</feature>
<keyword evidence="21" id="KW-1185">Reference proteome</keyword>
<protein>
    <recommendedName>
        <fullName evidence="4">cysteine--tRNA ligase</fullName>
        <ecNumber evidence="4">6.1.1.16</ecNumber>
    </recommendedName>
    <alternativeName>
        <fullName evidence="13">Cysteinyl-tRNA synthetase</fullName>
    </alternativeName>
</protein>
<feature type="compositionally biased region" description="Polar residues" evidence="15">
    <location>
        <begin position="833"/>
        <end position="842"/>
    </location>
</feature>
<dbReference type="Pfam" id="PF01406">
    <property type="entry name" value="tRNA-synt_1e"/>
    <property type="match status" value="1"/>
</dbReference>
<evidence type="ECO:0000256" key="2">
    <source>
        <dbReference type="ARBA" id="ARBA00004496"/>
    </source>
</evidence>
<dbReference type="Gene3D" id="3.40.50.620">
    <property type="entry name" value="HUPs"/>
    <property type="match status" value="2"/>
</dbReference>
<dbReference type="GO" id="GO:0046872">
    <property type="term" value="F:metal ion binding"/>
    <property type="evidence" value="ECO:0007669"/>
    <property type="project" value="UniProtKB-KW"/>
</dbReference>
<keyword evidence="12" id="KW-0030">Aminoacyl-tRNA synthetase</keyword>
<dbReference type="InterPro" id="IPR032678">
    <property type="entry name" value="tRNA-synt_1_cat_dom"/>
</dbReference>
<dbReference type="EC" id="6.1.1.16" evidence="4"/>
<evidence type="ECO:0000256" key="12">
    <source>
        <dbReference type="ARBA" id="ARBA00023146"/>
    </source>
</evidence>
<comment type="cofactor">
    <cofactor evidence="1">
        <name>Zn(2+)</name>
        <dbReference type="ChEBI" id="CHEBI:29105"/>
    </cofactor>
</comment>
<comment type="subcellular location">
    <subcellularLocation>
        <location evidence="2">Cytoplasm</location>
    </subcellularLocation>
</comment>
<evidence type="ECO:0000256" key="1">
    <source>
        <dbReference type="ARBA" id="ARBA00001947"/>
    </source>
</evidence>
<dbReference type="SUPFAM" id="SSF47323">
    <property type="entry name" value="Anticodon-binding domain of a subclass of class I aminoacyl-tRNA synthetases"/>
    <property type="match status" value="1"/>
</dbReference>
<keyword evidence="9" id="KW-0862">Zinc</keyword>
<dbReference type="InterPro" id="IPR024909">
    <property type="entry name" value="Cys-tRNA/MSH_ligase"/>
</dbReference>
<evidence type="ECO:0000256" key="8">
    <source>
        <dbReference type="ARBA" id="ARBA00022741"/>
    </source>
</evidence>
<dbReference type="GO" id="GO:0005524">
    <property type="term" value="F:ATP binding"/>
    <property type="evidence" value="ECO:0007669"/>
    <property type="project" value="UniProtKB-KW"/>
</dbReference>
<dbReference type="SUPFAM" id="SSF52374">
    <property type="entry name" value="Nucleotidylyl transferase"/>
    <property type="match status" value="1"/>
</dbReference>
<keyword evidence="5" id="KW-0963">Cytoplasm</keyword>
<keyword evidence="6" id="KW-0436">Ligase</keyword>
<evidence type="ECO:0000256" key="5">
    <source>
        <dbReference type="ARBA" id="ARBA00022490"/>
    </source>
</evidence>
<evidence type="ECO:0000256" key="6">
    <source>
        <dbReference type="ARBA" id="ARBA00022598"/>
    </source>
</evidence>
<reference evidence="19" key="1">
    <citation type="journal article" date="2021" name="Proc. Natl. Acad. Sci. U.S.A.">
        <title>Three genomes in the algal genus Volvox reveal the fate of a haploid sex-determining region after a transition to homothallism.</title>
        <authorList>
            <person name="Yamamoto K."/>
            <person name="Hamaji T."/>
            <person name="Kawai-Toyooka H."/>
            <person name="Matsuzaki R."/>
            <person name="Takahashi F."/>
            <person name="Nishimura Y."/>
            <person name="Kawachi M."/>
            <person name="Noguchi H."/>
            <person name="Minakuchi Y."/>
            <person name="Umen J.G."/>
            <person name="Toyoda A."/>
            <person name="Nozaki H."/>
        </authorList>
    </citation>
    <scope>NUCLEOTIDE SEQUENCE</scope>
    <source>
        <strain evidence="19">NIES-3785</strain>
        <strain evidence="18">NIES-3786</strain>
    </source>
</reference>
<dbReference type="Proteomes" id="UP000747110">
    <property type="component" value="Unassembled WGS sequence"/>
</dbReference>
<keyword evidence="11" id="KW-0648">Protein biosynthesis</keyword>
<feature type="compositionally biased region" description="Basic and acidic residues" evidence="15">
    <location>
        <begin position="843"/>
        <end position="866"/>
    </location>
</feature>
<gene>
    <name evidence="18" type="ORF">Vretifemale_3166</name>
    <name evidence="19" type="ORF">Vretimale_4532</name>
</gene>
<evidence type="ECO:0000256" key="13">
    <source>
        <dbReference type="ARBA" id="ARBA00031499"/>
    </source>
</evidence>
<evidence type="ECO:0000256" key="3">
    <source>
        <dbReference type="ARBA" id="ARBA00005594"/>
    </source>
</evidence>
<dbReference type="PANTHER" id="PTHR10890">
    <property type="entry name" value="CYSTEINYL-TRNA SYNTHETASE"/>
    <property type="match status" value="1"/>
</dbReference>
<dbReference type="AlphaFoldDB" id="A0A8J4DE52"/>
<accession>A0A8J4DE52</accession>
<keyword evidence="10" id="KW-0067">ATP-binding</keyword>
<dbReference type="GO" id="GO:0006423">
    <property type="term" value="P:cysteinyl-tRNA aminoacylation"/>
    <property type="evidence" value="ECO:0007669"/>
    <property type="project" value="InterPro"/>
</dbReference>
<comment type="similarity">
    <text evidence="3">Belongs to the class-I aminoacyl-tRNA synthetase family.</text>
</comment>
<dbReference type="Proteomes" id="UP000722791">
    <property type="component" value="Unassembled WGS sequence"/>
</dbReference>
<evidence type="ECO:0000256" key="7">
    <source>
        <dbReference type="ARBA" id="ARBA00022723"/>
    </source>
</evidence>